<evidence type="ECO:0000256" key="1">
    <source>
        <dbReference type="ARBA" id="ARBA00022714"/>
    </source>
</evidence>
<evidence type="ECO:0000313" key="9">
    <source>
        <dbReference type="Proteomes" id="UP001501671"/>
    </source>
</evidence>
<keyword evidence="4" id="KW-0411">Iron-sulfur</keyword>
<dbReference type="CDD" id="cd03467">
    <property type="entry name" value="Rieske"/>
    <property type="match status" value="1"/>
</dbReference>
<dbReference type="InterPro" id="IPR017941">
    <property type="entry name" value="Rieske_2Fe-2S"/>
</dbReference>
<dbReference type="PANTHER" id="PTHR21496:SF0">
    <property type="entry name" value="RIESKE DOMAIN-CONTAINING PROTEIN"/>
    <property type="match status" value="1"/>
</dbReference>
<organism evidence="8 9">
    <name type="scientific">Pigmentiphaga soli</name>
    <dbReference type="NCBI Taxonomy" id="1007095"/>
    <lineage>
        <taxon>Bacteria</taxon>
        <taxon>Pseudomonadati</taxon>
        <taxon>Pseudomonadota</taxon>
        <taxon>Betaproteobacteria</taxon>
        <taxon>Burkholderiales</taxon>
        <taxon>Alcaligenaceae</taxon>
        <taxon>Pigmentiphaga</taxon>
    </lineage>
</organism>
<dbReference type="EMBL" id="BAABFO010000011">
    <property type="protein sequence ID" value="GAA4334272.1"/>
    <property type="molecule type" value="Genomic_DNA"/>
</dbReference>
<evidence type="ECO:0000259" key="7">
    <source>
        <dbReference type="PROSITE" id="PS51296"/>
    </source>
</evidence>
<evidence type="ECO:0000256" key="5">
    <source>
        <dbReference type="ARBA" id="ARBA00034078"/>
    </source>
</evidence>
<keyword evidence="2" id="KW-0479">Metal-binding</keyword>
<comment type="cofactor">
    <cofactor evidence="5">
        <name>[2Fe-2S] cluster</name>
        <dbReference type="ChEBI" id="CHEBI:190135"/>
    </cofactor>
</comment>
<proteinExistence type="inferred from homology"/>
<comment type="similarity">
    <text evidence="6">Belongs to the bacterial ring-hydroxylating dioxygenase ferredoxin component family.</text>
</comment>
<dbReference type="Proteomes" id="UP001501671">
    <property type="component" value="Unassembled WGS sequence"/>
</dbReference>
<gene>
    <name evidence="8" type="primary">nirD_2</name>
    <name evidence="8" type="ORF">GCM10023144_26360</name>
</gene>
<protein>
    <submittedName>
        <fullName evidence="8">Nitrite reductase small subunit NirD</fullName>
    </submittedName>
</protein>
<dbReference type="PANTHER" id="PTHR21496">
    <property type="entry name" value="FERREDOXIN-RELATED"/>
    <property type="match status" value="1"/>
</dbReference>
<feature type="domain" description="Rieske" evidence="7">
    <location>
        <begin position="11"/>
        <end position="104"/>
    </location>
</feature>
<evidence type="ECO:0000313" key="8">
    <source>
        <dbReference type="EMBL" id="GAA4334272.1"/>
    </source>
</evidence>
<dbReference type="InterPro" id="IPR036922">
    <property type="entry name" value="Rieske_2Fe-2S_sf"/>
</dbReference>
<sequence length="109" mass="12243">MEASTTESEWIHLGASEDFGAGCPIVERQRRRFVVAILDNRIFAFDALCPHAFGPMHLAEVQGTVVTCPLHAWRFDLEQDGRELHGYRGLQTYAVKQEGGQVYIAKRPA</sequence>
<name>A0ABP8H4N2_9BURK</name>
<evidence type="ECO:0000256" key="6">
    <source>
        <dbReference type="ARBA" id="ARBA00038001"/>
    </source>
</evidence>
<accession>A0ABP8H4N2</accession>
<dbReference type="RefSeq" id="WP_345250157.1">
    <property type="nucleotide sequence ID" value="NZ_BAABFO010000011.1"/>
</dbReference>
<evidence type="ECO:0000256" key="4">
    <source>
        <dbReference type="ARBA" id="ARBA00023014"/>
    </source>
</evidence>
<keyword evidence="3" id="KW-0408">Iron</keyword>
<dbReference type="Pfam" id="PF00355">
    <property type="entry name" value="Rieske"/>
    <property type="match status" value="1"/>
</dbReference>
<dbReference type="SUPFAM" id="SSF50022">
    <property type="entry name" value="ISP domain"/>
    <property type="match status" value="1"/>
</dbReference>
<evidence type="ECO:0000256" key="3">
    <source>
        <dbReference type="ARBA" id="ARBA00023004"/>
    </source>
</evidence>
<evidence type="ECO:0000256" key="2">
    <source>
        <dbReference type="ARBA" id="ARBA00022723"/>
    </source>
</evidence>
<reference evidence="9" key="1">
    <citation type="journal article" date="2019" name="Int. J. Syst. Evol. Microbiol.">
        <title>The Global Catalogue of Microorganisms (GCM) 10K type strain sequencing project: providing services to taxonomists for standard genome sequencing and annotation.</title>
        <authorList>
            <consortium name="The Broad Institute Genomics Platform"/>
            <consortium name="The Broad Institute Genome Sequencing Center for Infectious Disease"/>
            <person name="Wu L."/>
            <person name="Ma J."/>
        </authorList>
    </citation>
    <scope>NUCLEOTIDE SEQUENCE [LARGE SCALE GENOMIC DNA]</scope>
    <source>
        <strain evidence="9">JCM 17666</strain>
    </source>
</reference>
<dbReference type="Gene3D" id="2.102.10.10">
    <property type="entry name" value="Rieske [2Fe-2S] iron-sulphur domain"/>
    <property type="match status" value="1"/>
</dbReference>
<keyword evidence="9" id="KW-1185">Reference proteome</keyword>
<dbReference type="PROSITE" id="PS51296">
    <property type="entry name" value="RIESKE"/>
    <property type="match status" value="1"/>
</dbReference>
<keyword evidence="1" id="KW-0001">2Fe-2S</keyword>
<comment type="caution">
    <text evidence="8">The sequence shown here is derived from an EMBL/GenBank/DDBJ whole genome shotgun (WGS) entry which is preliminary data.</text>
</comment>